<dbReference type="PATRIC" id="fig|1618023.3.peg.1150"/>
<dbReference type="SMART" id="SM00387">
    <property type="entry name" value="HATPase_c"/>
    <property type="match status" value="1"/>
</dbReference>
<comment type="catalytic activity">
    <reaction evidence="1">
        <text>ATP + protein L-histidine = ADP + protein N-phospho-L-histidine.</text>
        <dbReference type="EC" id="2.7.13.3"/>
    </reaction>
</comment>
<dbReference type="PROSITE" id="PS50110">
    <property type="entry name" value="RESPONSE_REGULATORY"/>
    <property type="match status" value="1"/>
</dbReference>
<dbReference type="InterPro" id="IPR003661">
    <property type="entry name" value="HisK_dim/P_dom"/>
</dbReference>
<evidence type="ECO:0000259" key="10">
    <source>
        <dbReference type="PROSITE" id="PS50110"/>
    </source>
</evidence>
<dbReference type="GO" id="GO:0005886">
    <property type="term" value="C:plasma membrane"/>
    <property type="evidence" value="ECO:0007669"/>
    <property type="project" value="TreeGrafter"/>
</dbReference>
<dbReference type="Gene3D" id="3.30.565.10">
    <property type="entry name" value="Histidine kinase-like ATPase, C-terminal domain"/>
    <property type="match status" value="1"/>
</dbReference>
<dbReference type="PROSITE" id="PS51371">
    <property type="entry name" value="CBS"/>
    <property type="match status" value="1"/>
</dbReference>
<dbReference type="CDD" id="cd16922">
    <property type="entry name" value="HATPase_EvgS-ArcB-TorS-like"/>
    <property type="match status" value="1"/>
</dbReference>
<reference evidence="12 13" key="1">
    <citation type="submission" date="2015-02" db="EMBL/GenBank/DDBJ databases">
        <title>Draft genome of a novel marine cyanobacterium (Chroococcales) isolated from South Atlantic Ocean.</title>
        <authorList>
            <person name="Rigonato J."/>
            <person name="Alvarenga D.O."/>
            <person name="Branco L.H."/>
            <person name="Varani A.M."/>
            <person name="Brandini F.P."/>
            <person name="Fiore M.F."/>
        </authorList>
    </citation>
    <scope>NUCLEOTIDE SEQUENCE [LARGE SCALE GENOMIC DNA]</scope>
    <source>
        <strain evidence="12 13">CENA595</strain>
    </source>
</reference>
<evidence type="ECO:0000313" key="13">
    <source>
        <dbReference type="Proteomes" id="UP000032452"/>
    </source>
</evidence>
<sequence>MPNSMLRDFIALVPYCEQTTQIAVVLEILAQRKSDRLVIVSNRQHPLGLLYPARLLSYLLEDRTDSKLQLPLSALAEVPNLIEPLKTLPADWSLEQFKLYLGQEQLQNATDSERALVDNLGRFVGLLDSQRLLQYWVLTQQQQLSDRQVLNALLEILDKLPLPLVLQSNTGKTIFENSAWQENFSLWQDTEAVKQEIAELLNTPTISQPETLSTANVYHEPQSEQNLERLYQTDTPSDRLEQNPPETALPQGSRCQLTGKPGTCVCICPTSGGQEKVWEFEKIPLSNDLESSDRQQSWHKDLWLLVATDISEQQQLASELAAKNADLIQLNRLKDEFLACISHELKTPITAVMGLSTLLKDRALGELNERQARYAKLIHQSGRHLMAVVNDILDLTRMETGQLKLTLEPVQIRIVCDRALEQAKAMQPKTSTSEDTEDSSDRRFNLTIAPELDLLIADEMRLRQMLVNLLSNAFKFTDPGGEVGLQVSRWEGWIAFTVWDTGIGIADAQQHLIFQKFQQLENPLTRQFEGTGLGLVLTRALARLHGGDVTFISQQGQGSTFTLLLPPSPPQPTVAENGDATNNLSTLHQKRSLPTHTYSSLLPTPPSPPTPHTLKGLPDSSSNFQLHCNHLVLVVEAAPKFIEALSTQLTGFGYRVVVARTGTEALEKARRVQPGFIFLNPLLPMLSGWDVLTLLKSDAATSQVPVIITATRAEKEQALLNRADDFLSLPIQNSSLQQVLERYCALLPVFVPGDNISPIPRRDLLTVLWLVTPFQSSLLNLYASKLHYRVLEADDLEQAELLARLWQPDVVVLDGSLSDPLAYLQQLRQYRRLPNLPLVTLDPEITQAATQVPELSIFPCPLLESDSSLDTLVTVLQTAAGIRWKPNLSVVDLATLADLPELDNQKLETDGALQMSKNEWFQALIQYLHSAGFKSTLGRSWLELIQQIRSHSIDLLIISWGNFPVNAQAIEAVRVLSQQDKMPPILVIDRRSSPKKPKNSRELANILDAIATRILPPSVSMEELLNHIHQALKKEE</sequence>
<keyword evidence="4" id="KW-0808">Transferase</keyword>
<evidence type="ECO:0000256" key="8">
    <source>
        <dbReference type="PROSITE-ProRule" id="PRU00703"/>
    </source>
</evidence>
<accession>A0A0D8ZT08</accession>
<dbReference type="GO" id="GO:0000155">
    <property type="term" value="F:phosphorelay sensor kinase activity"/>
    <property type="evidence" value="ECO:0007669"/>
    <property type="project" value="InterPro"/>
</dbReference>
<dbReference type="InterPro" id="IPR005467">
    <property type="entry name" value="His_kinase_dom"/>
</dbReference>
<dbReference type="OrthoDB" id="510512at2"/>
<dbReference type="STRING" id="1618023.UH38_18525"/>
<dbReference type="CDD" id="cd00082">
    <property type="entry name" value="HisKA"/>
    <property type="match status" value="1"/>
</dbReference>
<feature type="domain" description="CBS" evidence="11">
    <location>
        <begin position="5"/>
        <end position="66"/>
    </location>
</feature>
<evidence type="ECO:0000256" key="6">
    <source>
        <dbReference type="ARBA" id="ARBA00023012"/>
    </source>
</evidence>
<evidence type="ECO:0000256" key="5">
    <source>
        <dbReference type="ARBA" id="ARBA00022777"/>
    </source>
</evidence>
<dbReference type="InterPro" id="IPR036097">
    <property type="entry name" value="HisK_dim/P_sf"/>
</dbReference>
<keyword evidence="13" id="KW-1185">Reference proteome</keyword>
<dbReference type="Pfam" id="PF00512">
    <property type="entry name" value="HisKA"/>
    <property type="match status" value="1"/>
</dbReference>
<organism evidence="12 13">
    <name type="scientific">Aliterella atlantica CENA595</name>
    <dbReference type="NCBI Taxonomy" id="1618023"/>
    <lineage>
        <taxon>Bacteria</taxon>
        <taxon>Bacillati</taxon>
        <taxon>Cyanobacteriota</taxon>
        <taxon>Cyanophyceae</taxon>
        <taxon>Chroococcidiopsidales</taxon>
        <taxon>Aliterellaceae</taxon>
        <taxon>Aliterella</taxon>
    </lineage>
</organism>
<dbReference type="InterPro" id="IPR004358">
    <property type="entry name" value="Sig_transdc_His_kin-like_C"/>
</dbReference>
<dbReference type="SMART" id="SM00388">
    <property type="entry name" value="HisKA"/>
    <property type="match status" value="1"/>
</dbReference>
<dbReference type="EMBL" id="JYON01000024">
    <property type="protein sequence ID" value="KJH70361.1"/>
    <property type="molecule type" value="Genomic_DNA"/>
</dbReference>
<dbReference type="AlphaFoldDB" id="A0A0D8ZT08"/>
<comment type="caution">
    <text evidence="12">The sequence shown here is derived from an EMBL/GenBank/DDBJ whole genome shotgun (WGS) entry which is preliminary data.</text>
</comment>
<dbReference type="PANTHER" id="PTHR43047:SF63">
    <property type="entry name" value="HISTIDINE KINASE"/>
    <property type="match status" value="1"/>
</dbReference>
<dbReference type="SUPFAM" id="SSF47384">
    <property type="entry name" value="Homodimeric domain of signal transducing histidine kinase"/>
    <property type="match status" value="1"/>
</dbReference>
<dbReference type="Pfam" id="PF02518">
    <property type="entry name" value="HATPase_c"/>
    <property type="match status" value="1"/>
</dbReference>
<evidence type="ECO:0000256" key="2">
    <source>
        <dbReference type="ARBA" id="ARBA00012438"/>
    </source>
</evidence>
<gene>
    <name evidence="12" type="ORF">UH38_18525</name>
</gene>
<dbReference type="PROSITE" id="PS50109">
    <property type="entry name" value="HIS_KIN"/>
    <property type="match status" value="1"/>
</dbReference>
<evidence type="ECO:0000313" key="12">
    <source>
        <dbReference type="EMBL" id="KJH70361.1"/>
    </source>
</evidence>
<dbReference type="InterPro" id="IPR001789">
    <property type="entry name" value="Sig_transdc_resp-reg_receiver"/>
</dbReference>
<evidence type="ECO:0000259" key="9">
    <source>
        <dbReference type="PROSITE" id="PS50109"/>
    </source>
</evidence>
<dbReference type="SUPFAM" id="SSF55874">
    <property type="entry name" value="ATPase domain of HSP90 chaperone/DNA topoisomerase II/histidine kinase"/>
    <property type="match status" value="1"/>
</dbReference>
<dbReference type="Gene3D" id="3.40.50.2300">
    <property type="match status" value="1"/>
</dbReference>
<protein>
    <recommendedName>
        <fullName evidence="2">histidine kinase</fullName>
        <ecNumber evidence="2">2.7.13.3</ecNumber>
    </recommendedName>
</protein>
<feature type="domain" description="Response regulatory" evidence="10">
    <location>
        <begin position="631"/>
        <end position="744"/>
    </location>
</feature>
<dbReference type="EC" id="2.7.13.3" evidence="2"/>
<evidence type="ECO:0000259" key="11">
    <source>
        <dbReference type="PROSITE" id="PS51371"/>
    </source>
</evidence>
<dbReference type="InterPro" id="IPR036890">
    <property type="entry name" value="HATPase_C_sf"/>
</dbReference>
<evidence type="ECO:0000256" key="7">
    <source>
        <dbReference type="PROSITE-ProRule" id="PRU00169"/>
    </source>
</evidence>
<dbReference type="Pfam" id="PF00072">
    <property type="entry name" value="Response_reg"/>
    <property type="match status" value="1"/>
</dbReference>
<name>A0A0D8ZT08_9CYAN</name>
<dbReference type="PANTHER" id="PTHR43047">
    <property type="entry name" value="TWO-COMPONENT HISTIDINE PROTEIN KINASE"/>
    <property type="match status" value="1"/>
</dbReference>
<feature type="domain" description="Histidine kinase" evidence="9">
    <location>
        <begin position="340"/>
        <end position="569"/>
    </location>
</feature>
<dbReference type="Gene3D" id="1.10.287.130">
    <property type="match status" value="1"/>
</dbReference>
<dbReference type="InterPro" id="IPR003594">
    <property type="entry name" value="HATPase_dom"/>
</dbReference>
<evidence type="ECO:0000256" key="4">
    <source>
        <dbReference type="ARBA" id="ARBA00022679"/>
    </source>
</evidence>
<proteinExistence type="predicted"/>
<dbReference type="InterPro" id="IPR000644">
    <property type="entry name" value="CBS_dom"/>
</dbReference>
<dbReference type="GO" id="GO:0009927">
    <property type="term" value="F:histidine phosphotransfer kinase activity"/>
    <property type="evidence" value="ECO:0007669"/>
    <property type="project" value="TreeGrafter"/>
</dbReference>
<keyword evidence="5" id="KW-0418">Kinase</keyword>
<evidence type="ECO:0000256" key="3">
    <source>
        <dbReference type="ARBA" id="ARBA00022553"/>
    </source>
</evidence>
<keyword evidence="8" id="KW-0129">CBS domain</keyword>
<dbReference type="SMART" id="SM00448">
    <property type="entry name" value="REC"/>
    <property type="match status" value="1"/>
</dbReference>
<dbReference type="InterPro" id="IPR011006">
    <property type="entry name" value="CheY-like_superfamily"/>
</dbReference>
<dbReference type="Proteomes" id="UP000032452">
    <property type="component" value="Unassembled WGS sequence"/>
</dbReference>
<dbReference type="PRINTS" id="PR00344">
    <property type="entry name" value="BCTRLSENSOR"/>
</dbReference>
<comment type="caution">
    <text evidence="7">Lacks conserved residue(s) required for the propagation of feature annotation.</text>
</comment>
<evidence type="ECO:0000256" key="1">
    <source>
        <dbReference type="ARBA" id="ARBA00000085"/>
    </source>
</evidence>
<keyword evidence="3" id="KW-0597">Phosphoprotein</keyword>
<keyword evidence="6" id="KW-0902">Two-component regulatory system</keyword>
<dbReference type="SUPFAM" id="SSF52172">
    <property type="entry name" value="CheY-like"/>
    <property type="match status" value="3"/>
</dbReference>